<dbReference type="PANTHER" id="PTHR12302:SF3">
    <property type="entry name" value="SERINE_THREONINE-PROTEIN KINASE 31"/>
    <property type="match status" value="1"/>
</dbReference>
<dbReference type="InterPro" id="IPR016071">
    <property type="entry name" value="Staphylococal_nuclease_OB-fold"/>
</dbReference>
<gene>
    <name evidence="6" type="ORF">CK620_11090</name>
</gene>
<dbReference type="InterPro" id="IPR035437">
    <property type="entry name" value="SNase_OB-fold_sf"/>
</dbReference>
<protein>
    <recommendedName>
        <fullName evidence="5">TNase-like domain-containing protein</fullName>
    </recommendedName>
</protein>
<evidence type="ECO:0000256" key="2">
    <source>
        <dbReference type="ARBA" id="ARBA00022759"/>
    </source>
</evidence>
<comment type="caution">
    <text evidence="6">The sequence shown here is derived from an EMBL/GenBank/DDBJ whole genome shotgun (WGS) entry which is preliminary data.</text>
</comment>
<evidence type="ECO:0000256" key="3">
    <source>
        <dbReference type="ARBA" id="ARBA00022801"/>
    </source>
</evidence>
<proteinExistence type="predicted"/>
<dbReference type="EMBL" id="NSJF01000006">
    <property type="protein sequence ID" value="PAT33710.1"/>
    <property type="molecule type" value="Genomic_DNA"/>
</dbReference>
<feature type="domain" description="TNase-like" evidence="5">
    <location>
        <begin position="88"/>
        <end position="214"/>
    </location>
</feature>
<feature type="region of interest" description="Disordered" evidence="4">
    <location>
        <begin position="1"/>
        <end position="20"/>
    </location>
</feature>
<dbReference type="GO" id="GO:0005737">
    <property type="term" value="C:cytoplasm"/>
    <property type="evidence" value="ECO:0007669"/>
    <property type="project" value="TreeGrafter"/>
</dbReference>
<dbReference type="AlphaFoldDB" id="A0A2A2A5B3"/>
<name>A0A2A2A5B3_9BURK</name>
<keyword evidence="3" id="KW-0378">Hydrolase</keyword>
<dbReference type="SUPFAM" id="SSF50199">
    <property type="entry name" value="Staphylococcal nuclease"/>
    <property type="match status" value="1"/>
</dbReference>
<dbReference type="PANTHER" id="PTHR12302">
    <property type="entry name" value="EBNA2 BINDING PROTEIN P100"/>
    <property type="match status" value="1"/>
</dbReference>
<evidence type="ECO:0000256" key="4">
    <source>
        <dbReference type="SAM" id="MobiDB-lite"/>
    </source>
</evidence>
<organism evidence="6 7">
    <name type="scientific">Vandammella animalimorsus</name>
    <dbReference type="NCBI Taxonomy" id="2029117"/>
    <lineage>
        <taxon>Bacteria</taxon>
        <taxon>Pseudomonadati</taxon>
        <taxon>Pseudomonadota</taxon>
        <taxon>Betaproteobacteria</taxon>
        <taxon>Burkholderiales</taxon>
        <taxon>Comamonadaceae</taxon>
        <taxon>Vandammella</taxon>
    </lineage>
</organism>
<keyword evidence="2" id="KW-0255">Endonuclease</keyword>
<feature type="region of interest" description="Disordered" evidence="4">
    <location>
        <begin position="208"/>
        <end position="235"/>
    </location>
</feature>
<evidence type="ECO:0000313" key="7">
    <source>
        <dbReference type="Proteomes" id="UP000217999"/>
    </source>
</evidence>
<dbReference type="Gene3D" id="2.40.50.90">
    <property type="match status" value="1"/>
</dbReference>
<reference evidence="6 7" key="1">
    <citation type="submission" date="2017-08" db="EMBL/GenBank/DDBJ databases">
        <title>WGS of Clinical strains of the CDC Group NO-1 linked to zoonotic infections in humans.</title>
        <authorList>
            <person name="Bernier A.-M."/>
            <person name="Bernard K."/>
        </authorList>
    </citation>
    <scope>NUCLEOTIDE SEQUENCE [LARGE SCALE GENOMIC DNA]</scope>
    <source>
        <strain evidence="6 7">NML03-0146</strain>
    </source>
</reference>
<dbReference type="GO" id="GO:0016787">
    <property type="term" value="F:hydrolase activity"/>
    <property type="evidence" value="ECO:0007669"/>
    <property type="project" value="UniProtKB-KW"/>
</dbReference>
<dbReference type="GO" id="GO:0004519">
    <property type="term" value="F:endonuclease activity"/>
    <property type="evidence" value="ECO:0007669"/>
    <property type="project" value="UniProtKB-KW"/>
</dbReference>
<sequence length="235" mass="25882">MQPHAHRPGPGPAGLGAGPVGRWPGTGRSACAMTPPARLPAPRHAWGNALRHWPARLLALPLRLRCLLCLAWLLLPIGPAQAAGALATPAQCIVTRVSDGDSLQARCQHGARVQRLKLRLRAIDAPELRQPYGQAARQALLGLCLHQRVQLPARAQRDRYGRTLVDLHCGGVPVAERLVAQGLAWVHRATARDYPRLLRLQQQAQRSGKGLWTQREPTPPWAWRHAHPQPPRRSQ</sequence>
<dbReference type="PROSITE" id="PS50830">
    <property type="entry name" value="TNASE_3"/>
    <property type="match status" value="1"/>
</dbReference>
<accession>A0A2A2A5B3</accession>
<evidence type="ECO:0000313" key="6">
    <source>
        <dbReference type="EMBL" id="PAT33710.1"/>
    </source>
</evidence>
<dbReference type="Proteomes" id="UP000217999">
    <property type="component" value="Unassembled WGS sequence"/>
</dbReference>
<evidence type="ECO:0000256" key="1">
    <source>
        <dbReference type="ARBA" id="ARBA00022722"/>
    </source>
</evidence>
<dbReference type="Pfam" id="PF00565">
    <property type="entry name" value="SNase"/>
    <property type="match status" value="1"/>
</dbReference>
<evidence type="ECO:0000259" key="5">
    <source>
        <dbReference type="PROSITE" id="PS50830"/>
    </source>
</evidence>
<dbReference type="SMART" id="SM00318">
    <property type="entry name" value="SNc"/>
    <property type="match status" value="1"/>
</dbReference>
<keyword evidence="1" id="KW-0540">Nuclease</keyword>